<feature type="compositionally biased region" description="Basic and acidic residues" evidence="1">
    <location>
        <begin position="58"/>
        <end position="72"/>
    </location>
</feature>
<name>A0A385C467_9GAMM</name>
<evidence type="ECO:0000313" key="5">
    <source>
        <dbReference type="Proteomes" id="UP000279962"/>
    </source>
</evidence>
<evidence type="ECO:0000313" key="3">
    <source>
        <dbReference type="EMBL" id="AYO53741.1"/>
    </source>
</evidence>
<dbReference type="AlphaFoldDB" id="A0A385C467"/>
<reference evidence="3 5" key="1">
    <citation type="submission" date="2018-10" db="EMBL/GenBank/DDBJ databases">
        <title>The complete genome of Acinetobacter wuhouensis strain WCHAW010062.</title>
        <authorList>
            <person name="Hu Y."/>
            <person name="Long H."/>
            <person name="Feng Y."/>
            <person name="Zong Z."/>
        </authorList>
    </citation>
    <scope>NUCLEOTIDE SEQUENCE [LARGE SCALE GENOMIC DNA]</scope>
    <source>
        <strain evidence="3 5">WCHAW010062</strain>
    </source>
</reference>
<gene>
    <name evidence="3" type="ORF">CDG68_08920</name>
    <name evidence="4" type="ORF">EXU28_13575</name>
</gene>
<feature type="transmembrane region" description="Helical" evidence="2">
    <location>
        <begin position="12"/>
        <end position="34"/>
    </location>
</feature>
<dbReference type="RefSeq" id="WP_068974942.1">
    <property type="nucleotide sequence ID" value="NZ_CP031716.1"/>
</dbReference>
<proteinExistence type="predicted"/>
<keyword evidence="2" id="KW-1133">Transmembrane helix</keyword>
<dbReference type="Proteomes" id="UP000293863">
    <property type="component" value="Unassembled WGS sequence"/>
</dbReference>
<dbReference type="OrthoDB" id="6713257at2"/>
<evidence type="ECO:0000256" key="2">
    <source>
        <dbReference type="SAM" id="Phobius"/>
    </source>
</evidence>
<protein>
    <submittedName>
        <fullName evidence="4">Uncharacterized protein</fullName>
    </submittedName>
</protein>
<keyword evidence="2" id="KW-0472">Membrane</keyword>
<evidence type="ECO:0000256" key="1">
    <source>
        <dbReference type="SAM" id="MobiDB-lite"/>
    </source>
</evidence>
<reference evidence="4 6" key="2">
    <citation type="submission" date="2019-02" db="EMBL/GenBank/DDBJ databases">
        <title>The Batch Genome Submission of Acinetobacter spp. strains.</title>
        <authorList>
            <person name="Qin J."/>
            <person name="Hu Y."/>
            <person name="Ye H."/>
            <person name="Wei L."/>
            <person name="Feng Y."/>
            <person name="Zong Z."/>
        </authorList>
    </citation>
    <scope>NUCLEOTIDE SEQUENCE [LARGE SCALE GENOMIC DNA]</scope>
    <source>
        <strain evidence="4 6">WCHAW060049</strain>
    </source>
</reference>
<evidence type="ECO:0000313" key="6">
    <source>
        <dbReference type="Proteomes" id="UP000293863"/>
    </source>
</evidence>
<dbReference type="KEGG" id="awu:BEN71_06220"/>
<dbReference type="EMBL" id="SGSQ01000021">
    <property type="protein sequence ID" value="RZG44816.1"/>
    <property type="molecule type" value="Genomic_DNA"/>
</dbReference>
<keyword evidence="2" id="KW-0812">Transmembrane</keyword>
<dbReference type="EMBL" id="CP033133">
    <property type="protein sequence ID" value="AYO53741.1"/>
    <property type="molecule type" value="Genomic_DNA"/>
</dbReference>
<dbReference type="Proteomes" id="UP000279962">
    <property type="component" value="Chromosome"/>
</dbReference>
<feature type="region of interest" description="Disordered" evidence="1">
    <location>
        <begin position="58"/>
        <end position="78"/>
    </location>
</feature>
<sequence length="78" mass="9112">MTQVEAKKKRKLFILATLGLLIPIFILSMAFFAAKSDAETKKEYDKLRLEQEAKVELRKQEQRKNEQAKLLEDTQNQS</sequence>
<evidence type="ECO:0000313" key="4">
    <source>
        <dbReference type="EMBL" id="RZG44816.1"/>
    </source>
</evidence>
<organism evidence="4 6">
    <name type="scientific">Acinetobacter wuhouensis</name>
    <dbReference type="NCBI Taxonomy" id="1879050"/>
    <lineage>
        <taxon>Bacteria</taxon>
        <taxon>Pseudomonadati</taxon>
        <taxon>Pseudomonadota</taxon>
        <taxon>Gammaproteobacteria</taxon>
        <taxon>Moraxellales</taxon>
        <taxon>Moraxellaceae</taxon>
        <taxon>Acinetobacter</taxon>
    </lineage>
</organism>
<keyword evidence="6" id="KW-1185">Reference proteome</keyword>
<accession>A0A385C467</accession>